<dbReference type="InterPro" id="IPR036640">
    <property type="entry name" value="ABC1_TM_sf"/>
</dbReference>
<keyword evidence="4 10" id="KW-0067">ATP-binding</keyword>
<dbReference type="Proteomes" id="UP000298484">
    <property type="component" value="Unassembled WGS sequence"/>
</dbReference>
<dbReference type="PANTHER" id="PTHR43394">
    <property type="entry name" value="ATP-DEPENDENT PERMEASE MDL1, MITOCHONDRIAL"/>
    <property type="match status" value="1"/>
</dbReference>
<evidence type="ECO:0000256" key="2">
    <source>
        <dbReference type="ARBA" id="ARBA00022692"/>
    </source>
</evidence>
<dbReference type="GO" id="GO:0016887">
    <property type="term" value="F:ATP hydrolysis activity"/>
    <property type="evidence" value="ECO:0007669"/>
    <property type="project" value="InterPro"/>
</dbReference>
<accession>A0A4Y9A9W9</accession>
<keyword evidence="11" id="KW-1185">Reference proteome</keyword>
<dbReference type="GO" id="GO:0015421">
    <property type="term" value="F:ABC-type oligopeptide transporter activity"/>
    <property type="evidence" value="ECO:0007669"/>
    <property type="project" value="TreeGrafter"/>
</dbReference>
<dbReference type="PROSITE" id="PS50929">
    <property type="entry name" value="ABC_TM1F"/>
    <property type="match status" value="1"/>
</dbReference>
<name>A0A4Y9A9W9_9BACI</name>
<dbReference type="InterPro" id="IPR039421">
    <property type="entry name" value="Type_1_exporter"/>
</dbReference>
<evidence type="ECO:0000256" key="7">
    <source>
        <dbReference type="SAM" id="Phobius"/>
    </source>
</evidence>
<comment type="subcellular location">
    <subcellularLocation>
        <location evidence="1">Cell membrane</location>
        <topology evidence="1">Multi-pass membrane protein</topology>
    </subcellularLocation>
</comment>
<dbReference type="Gene3D" id="1.20.1560.10">
    <property type="entry name" value="ABC transporter type 1, transmembrane domain"/>
    <property type="match status" value="1"/>
</dbReference>
<evidence type="ECO:0000259" key="9">
    <source>
        <dbReference type="PROSITE" id="PS50929"/>
    </source>
</evidence>
<evidence type="ECO:0000256" key="4">
    <source>
        <dbReference type="ARBA" id="ARBA00022840"/>
    </source>
</evidence>
<dbReference type="EMBL" id="SRHY01000089">
    <property type="protein sequence ID" value="TFJ90243.1"/>
    <property type="molecule type" value="Genomic_DNA"/>
</dbReference>
<gene>
    <name evidence="10" type="ORF">E4U82_19375</name>
</gene>
<keyword evidence="6 7" id="KW-0472">Membrane</keyword>
<evidence type="ECO:0000256" key="3">
    <source>
        <dbReference type="ARBA" id="ARBA00022741"/>
    </source>
</evidence>
<evidence type="ECO:0000259" key="8">
    <source>
        <dbReference type="PROSITE" id="PS50893"/>
    </source>
</evidence>
<dbReference type="InterPro" id="IPR011527">
    <property type="entry name" value="ABC1_TM_dom"/>
</dbReference>
<feature type="transmembrane region" description="Helical" evidence="7">
    <location>
        <begin position="115"/>
        <end position="133"/>
    </location>
</feature>
<dbReference type="SUPFAM" id="SSF52540">
    <property type="entry name" value="P-loop containing nucleoside triphosphate hydrolases"/>
    <property type="match status" value="1"/>
</dbReference>
<dbReference type="PANTHER" id="PTHR43394:SF1">
    <property type="entry name" value="ATP-BINDING CASSETTE SUB-FAMILY B MEMBER 10, MITOCHONDRIAL"/>
    <property type="match status" value="1"/>
</dbReference>
<evidence type="ECO:0000313" key="11">
    <source>
        <dbReference type="Proteomes" id="UP000298484"/>
    </source>
</evidence>
<dbReference type="Pfam" id="PF00005">
    <property type="entry name" value="ABC_tran"/>
    <property type="match status" value="1"/>
</dbReference>
<dbReference type="GO" id="GO:0005886">
    <property type="term" value="C:plasma membrane"/>
    <property type="evidence" value="ECO:0007669"/>
    <property type="project" value="UniProtKB-SubCell"/>
</dbReference>
<organism evidence="10 11">
    <name type="scientific">Lentibacillus salicampi</name>
    <dbReference type="NCBI Taxonomy" id="175306"/>
    <lineage>
        <taxon>Bacteria</taxon>
        <taxon>Bacillati</taxon>
        <taxon>Bacillota</taxon>
        <taxon>Bacilli</taxon>
        <taxon>Bacillales</taxon>
        <taxon>Bacillaceae</taxon>
        <taxon>Lentibacillus</taxon>
    </lineage>
</organism>
<dbReference type="OrthoDB" id="2968466at2"/>
<dbReference type="Gene3D" id="3.40.50.300">
    <property type="entry name" value="P-loop containing nucleotide triphosphate hydrolases"/>
    <property type="match status" value="1"/>
</dbReference>
<evidence type="ECO:0000313" key="10">
    <source>
        <dbReference type="EMBL" id="TFJ90243.1"/>
    </source>
</evidence>
<feature type="domain" description="ABC transporter" evidence="8">
    <location>
        <begin position="292"/>
        <end position="504"/>
    </location>
</feature>
<dbReference type="SUPFAM" id="SSF90123">
    <property type="entry name" value="ABC transporter transmembrane region"/>
    <property type="match status" value="1"/>
</dbReference>
<reference evidence="10 11" key="1">
    <citation type="submission" date="2019-03" db="EMBL/GenBank/DDBJ databases">
        <title>Genome sequence of Lentibacillus salicampi ATCC BAA-719.</title>
        <authorList>
            <person name="Maclea K.S."/>
            <person name="Simoes Junior M."/>
        </authorList>
    </citation>
    <scope>NUCLEOTIDE SEQUENCE [LARGE SCALE GENOMIC DNA]</scope>
    <source>
        <strain evidence="10 11">ATCC BAA-719</strain>
    </source>
</reference>
<keyword evidence="2 7" id="KW-0812">Transmembrane</keyword>
<evidence type="ECO:0000256" key="1">
    <source>
        <dbReference type="ARBA" id="ARBA00004651"/>
    </source>
</evidence>
<dbReference type="Pfam" id="PF00664">
    <property type="entry name" value="ABC_membrane"/>
    <property type="match status" value="1"/>
</dbReference>
<feature type="transmembrane region" description="Helical" evidence="7">
    <location>
        <begin position="88"/>
        <end position="109"/>
    </location>
</feature>
<dbReference type="GO" id="GO:0005524">
    <property type="term" value="F:ATP binding"/>
    <property type="evidence" value="ECO:0007669"/>
    <property type="project" value="UniProtKB-KW"/>
</dbReference>
<keyword evidence="3" id="KW-0547">Nucleotide-binding</keyword>
<dbReference type="SMART" id="SM00382">
    <property type="entry name" value="AAA"/>
    <property type="match status" value="1"/>
</dbReference>
<proteinExistence type="predicted"/>
<dbReference type="InterPro" id="IPR003439">
    <property type="entry name" value="ABC_transporter-like_ATP-bd"/>
</dbReference>
<dbReference type="InterPro" id="IPR027417">
    <property type="entry name" value="P-loop_NTPase"/>
</dbReference>
<dbReference type="AlphaFoldDB" id="A0A4Y9A9W9"/>
<comment type="caution">
    <text evidence="10">The sequence shown here is derived from an EMBL/GenBank/DDBJ whole genome shotgun (WGS) entry which is preliminary data.</text>
</comment>
<keyword evidence="5 7" id="KW-1133">Transmembrane helix</keyword>
<evidence type="ECO:0000256" key="6">
    <source>
        <dbReference type="ARBA" id="ARBA00023136"/>
    </source>
</evidence>
<protein>
    <submittedName>
        <fullName evidence="10">ABC transporter ATP-binding protein</fullName>
    </submittedName>
</protein>
<feature type="domain" description="ABC transmembrane type-1" evidence="9">
    <location>
        <begin position="1"/>
        <end position="260"/>
    </location>
</feature>
<sequence>MLDSILLKDNSGQFIIFSIVIIIVFSFSVLLQFLNVIINNRIMNNSNIFLRNEILTKIKKVRVDKIKTYGKGKLVQIIQKDVPVCQSVITSSIFQVIIQSITFLIILSFLSYLNIGLTLLLLVVVPLYFLIYMKFSKKAKYINNNFIVHNDHLINSTQQIYSNHLILKKYKDNAQFFKKYSSSIQSIYEWFDKQGRLKGVVKLFNGGLQGLILLIILIYGGLLVLDNNLSIGAFVAYIMYSINFFSPLDRLMSIMINIKASFVSIQRVVELLSLQDEELVEGKGNKINVGTISLQNFDLEANGNKLLYNLNINFTPGKFNVLLGKNGIGKTTLTYYLSKFYPVPNNNIFIDQTDLNNYSTEYIREQIAILFQKTQFISDSINDHLETKRSNLMLEAVVTRFVQEKRNIFEGKNYVDELSGGEQQLLVFLHALVNYPKVLIVDEGFSSMDKNTKQECIQILRELQSFITVIFITHNDFDYTNSDNVIRLDEKKYMRINQIHNWLL</sequence>
<dbReference type="PROSITE" id="PS50893">
    <property type="entry name" value="ABC_TRANSPORTER_2"/>
    <property type="match status" value="1"/>
</dbReference>
<evidence type="ECO:0000256" key="5">
    <source>
        <dbReference type="ARBA" id="ARBA00022989"/>
    </source>
</evidence>
<feature type="transmembrane region" description="Helical" evidence="7">
    <location>
        <begin position="231"/>
        <end position="248"/>
    </location>
</feature>
<dbReference type="InterPro" id="IPR003593">
    <property type="entry name" value="AAA+_ATPase"/>
</dbReference>
<feature type="transmembrane region" description="Helical" evidence="7">
    <location>
        <begin position="203"/>
        <end position="225"/>
    </location>
</feature>
<feature type="transmembrane region" description="Helical" evidence="7">
    <location>
        <begin position="12"/>
        <end position="38"/>
    </location>
</feature>